<comment type="caution">
    <text evidence="4">The sequence shown here is derived from an EMBL/GenBank/DDBJ whole genome shotgun (WGS) entry which is preliminary data.</text>
</comment>
<feature type="coiled-coil region" evidence="1">
    <location>
        <begin position="87"/>
        <end position="128"/>
    </location>
</feature>
<proteinExistence type="predicted"/>
<gene>
    <name evidence="4" type="ORF">SPARVUS_LOCUS4720708</name>
</gene>
<keyword evidence="5" id="KW-1185">Reference proteome</keyword>
<reference evidence="4" key="1">
    <citation type="submission" date="2023-05" db="EMBL/GenBank/DDBJ databases">
        <authorList>
            <person name="Stuckert A."/>
        </authorList>
    </citation>
    <scope>NUCLEOTIDE SEQUENCE</scope>
</reference>
<sequence>MDPGMMPLPDTASGLEWSSLVSAAKAFEVQRAASLFSLNEVALSPVQSGGTAHLSLERQHTPRSTPTSSDEVAPDLTGKVMQLEVMLKQLHTDLQKEKLDKEALQMEVANLRENNQRLQAESHSASEQLRKFAKIITGTVEKKDH</sequence>
<feature type="domain" description="Signal-induced proliferation-associated 1-like protein C-terminal" evidence="3">
    <location>
        <begin position="2"/>
        <end position="88"/>
    </location>
</feature>
<name>A0ABN9CCU0_9NEOB</name>
<evidence type="ECO:0000313" key="5">
    <source>
        <dbReference type="Proteomes" id="UP001162483"/>
    </source>
</evidence>
<dbReference type="Pfam" id="PF11881">
    <property type="entry name" value="SPAR_C"/>
    <property type="match status" value="1"/>
</dbReference>
<accession>A0ABN9CCU0</accession>
<evidence type="ECO:0000256" key="2">
    <source>
        <dbReference type="SAM" id="MobiDB-lite"/>
    </source>
</evidence>
<keyword evidence="1" id="KW-0175">Coiled coil</keyword>
<dbReference type="Proteomes" id="UP001162483">
    <property type="component" value="Unassembled WGS sequence"/>
</dbReference>
<evidence type="ECO:0000313" key="4">
    <source>
        <dbReference type="EMBL" id="CAI9557554.1"/>
    </source>
</evidence>
<evidence type="ECO:0000259" key="3">
    <source>
        <dbReference type="Pfam" id="PF11881"/>
    </source>
</evidence>
<protein>
    <recommendedName>
        <fullName evidence="3">Signal-induced proliferation-associated 1-like protein C-terminal domain-containing protein</fullName>
    </recommendedName>
</protein>
<feature type="region of interest" description="Disordered" evidence="2">
    <location>
        <begin position="47"/>
        <end position="74"/>
    </location>
</feature>
<evidence type="ECO:0000256" key="1">
    <source>
        <dbReference type="SAM" id="Coils"/>
    </source>
</evidence>
<dbReference type="EMBL" id="CATNWA010009180">
    <property type="protein sequence ID" value="CAI9557554.1"/>
    <property type="molecule type" value="Genomic_DNA"/>
</dbReference>
<dbReference type="InterPro" id="IPR021818">
    <property type="entry name" value="SIPA1L_C"/>
</dbReference>
<organism evidence="4 5">
    <name type="scientific">Staurois parvus</name>
    <dbReference type="NCBI Taxonomy" id="386267"/>
    <lineage>
        <taxon>Eukaryota</taxon>
        <taxon>Metazoa</taxon>
        <taxon>Chordata</taxon>
        <taxon>Craniata</taxon>
        <taxon>Vertebrata</taxon>
        <taxon>Euteleostomi</taxon>
        <taxon>Amphibia</taxon>
        <taxon>Batrachia</taxon>
        <taxon>Anura</taxon>
        <taxon>Neobatrachia</taxon>
        <taxon>Ranoidea</taxon>
        <taxon>Ranidae</taxon>
        <taxon>Staurois</taxon>
    </lineage>
</organism>